<name>A0ACB9DH63_ARCLA</name>
<gene>
    <name evidence="1" type="ORF">L6452_08246</name>
</gene>
<sequence>MTLNGFAHALKIWILEMFPACRQNFTKRSDRLIRGTKWDRDAVLSKSACIGIFNSVLSVVNAPYAELRPTQDEQQSSWFRRSVAFFESSAGRRPTKRSRRRGPDLDDNDDDDDEDDDDGTRRQAPPSSSYQAPPSSSYQAPPSPTYQAPPSPTHHRMPDIDPYQDKWEYMTSVDRRVRDLEALDMDRRIRELEALTAHLRHTHVSTNMAPTYTSPGQMHGYTGAAYATTSSQRNVGMTSMTPSYTSPGYTQAAAGGHYPFSTPSSQQNFGMTSTTPAYTSSGYTQAATGGNYPFSTPSFQQNFGMQAGDYYRPQMMEPGPGLSVISGLVVVGILRICKSTLGLE</sequence>
<evidence type="ECO:0000313" key="2">
    <source>
        <dbReference type="Proteomes" id="UP001055879"/>
    </source>
</evidence>
<organism evidence="1 2">
    <name type="scientific">Arctium lappa</name>
    <name type="common">Greater burdock</name>
    <name type="synonym">Lappa major</name>
    <dbReference type="NCBI Taxonomy" id="4217"/>
    <lineage>
        <taxon>Eukaryota</taxon>
        <taxon>Viridiplantae</taxon>
        <taxon>Streptophyta</taxon>
        <taxon>Embryophyta</taxon>
        <taxon>Tracheophyta</taxon>
        <taxon>Spermatophyta</taxon>
        <taxon>Magnoliopsida</taxon>
        <taxon>eudicotyledons</taxon>
        <taxon>Gunneridae</taxon>
        <taxon>Pentapetalae</taxon>
        <taxon>asterids</taxon>
        <taxon>campanulids</taxon>
        <taxon>Asterales</taxon>
        <taxon>Asteraceae</taxon>
        <taxon>Carduoideae</taxon>
        <taxon>Cardueae</taxon>
        <taxon>Arctiinae</taxon>
        <taxon>Arctium</taxon>
    </lineage>
</organism>
<protein>
    <submittedName>
        <fullName evidence="1">Uncharacterized protein</fullName>
    </submittedName>
</protein>
<reference evidence="2" key="1">
    <citation type="journal article" date="2022" name="Mol. Ecol. Resour.">
        <title>The genomes of chicory, endive, great burdock and yacon provide insights into Asteraceae palaeo-polyploidization history and plant inulin production.</title>
        <authorList>
            <person name="Fan W."/>
            <person name="Wang S."/>
            <person name="Wang H."/>
            <person name="Wang A."/>
            <person name="Jiang F."/>
            <person name="Liu H."/>
            <person name="Zhao H."/>
            <person name="Xu D."/>
            <person name="Zhang Y."/>
        </authorList>
    </citation>
    <scope>NUCLEOTIDE SEQUENCE [LARGE SCALE GENOMIC DNA]</scope>
    <source>
        <strain evidence="2">cv. Niubang</strain>
    </source>
</reference>
<proteinExistence type="predicted"/>
<keyword evidence="2" id="KW-1185">Reference proteome</keyword>
<dbReference type="Proteomes" id="UP001055879">
    <property type="component" value="Linkage Group LG03"/>
</dbReference>
<comment type="caution">
    <text evidence="1">The sequence shown here is derived from an EMBL/GenBank/DDBJ whole genome shotgun (WGS) entry which is preliminary data.</text>
</comment>
<dbReference type="EMBL" id="CM042049">
    <property type="protein sequence ID" value="KAI3745835.1"/>
    <property type="molecule type" value="Genomic_DNA"/>
</dbReference>
<accession>A0ACB9DH63</accession>
<evidence type="ECO:0000313" key="1">
    <source>
        <dbReference type="EMBL" id="KAI3745835.1"/>
    </source>
</evidence>
<reference evidence="1 2" key="2">
    <citation type="journal article" date="2022" name="Mol. Ecol. Resour.">
        <title>The genomes of chicory, endive, great burdock and yacon provide insights into Asteraceae paleo-polyploidization history and plant inulin production.</title>
        <authorList>
            <person name="Fan W."/>
            <person name="Wang S."/>
            <person name="Wang H."/>
            <person name="Wang A."/>
            <person name="Jiang F."/>
            <person name="Liu H."/>
            <person name="Zhao H."/>
            <person name="Xu D."/>
            <person name="Zhang Y."/>
        </authorList>
    </citation>
    <scope>NUCLEOTIDE SEQUENCE [LARGE SCALE GENOMIC DNA]</scope>
    <source>
        <strain evidence="2">cv. Niubang</strain>
    </source>
</reference>